<dbReference type="AlphaFoldDB" id="A0A154PL97"/>
<protein>
    <submittedName>
        <fullName evidence="2">Uncharacterized protein</fullName>
    </submittedName>
</protein>
<proteinExistence type="predicted"/>
<accession>A0A154PL97</accession>
<sequence>MVQEHYIVTAVPKTGPKFFPPNSETITSSTYCKKENRIPADPKQPLPQIAIQLPRNE</sequence>
<reference evidence="2 3" key="1">
    <citation type="submission" date="2015-07" db="EMBL/GenBank/DDBJ databases">
        <title>The genome of Dufourea novaeangliae.</title>
        <authorList>
            <person name="Pan H."/>
            <person name="Kapheim K."/>
        </authorList>
    </citation>
    <scope>NUCLEOTIDE SEQUENCE [LARGE SCALE GENOMIC DNA]</scope>
    <source>
        <strain evidence="2">0120121106</strain>
        <tissue evidence="2">Whole body</tissue>
    </source>
</reference>
<evidence type="ECO:0000256" key="1">
    <source>
        <dbReference type="SAM" id="MobiDB-lite"/>
    </source>
</evidence>
<dbReference type="Proteomes" id="UP000076502">
    <property type="component" value="Unassembled WGS sequence"/>
</dbReference>
<gene>
    <name evidence="2" type="ORF">WN55_03505</name>
</gene>
<feature type="region of interest" description="Disordered" evidence="1">
    <location>
        <begin position="36"/>
        <end position="57"/>
    </location>
</feature>
<name>A0A154PL97_DUFNO</name>
<dbReference type="EMBL" id="KQ434936">
    <property type="protein sequence ID" value="KZC12000.1"/>
    <property type="molecule type" value="Genomic_DNA"/>
</dbReference>
<organism evidence="2 3">
    <name type="scientific">Dufourea novaeangliae</name>
    <name type="common">Sweat bee</name>
    <dbReference type="NCBI Taxonomy" id="178035"/>
    <lineage>
        <taxon>Eukaryota</taxon>
        <taxon>Metazoa</taxon>
        <taxon>Ecdysozoa</taxon>
        <taxon>Arthropoda</taxon>
        <taxon>Hexapoda</taxon>
        <taxon>Insecta</taxon>
        <taxon>Pterygota</taxon>
        <taxon>Neoptera</taxon>
        <taxon>Endopterygota</taxon>
        <taxon>Hymenoptera</taxon>
        <taxon>Apocrita</taxon>
        <taxon>Aculeata</taxon>
        <taxon>Apoidea</taxon>
        <taxon>Anthophila</taxon>
        <taxon>Halictidae</taxon>
        <taxon>Rophitinae</taxon>
        <taxon>Dufourea</taxon>
    </lineage>
</organism>
<keyword evidence="3" id="KW-1185">Reference proteome</keyword>
<evidence type="ECO:0000313" key="2">
    <source>
        <dbReference type="EMBL" id="KZC12000.1"/>
    </source>
</evidence>
<evidence type="ECO:0000313" key="3">
    <source>
        <dbReference type="Proteomes" id="UP000076502"/>
    </source>
</evidence>